<reference evidence="2" key="2">
    <citation type="journal article" date="2021" name="PeerJ">
        <title>Extensive microbial diversity within the chicken gut microbiome revealed by metagenomics and culture.</title>
        <authorList>
            <person name="Gilroy R."/>
            <person name="Ravi A."/>
            <person name="Getino M."/>
            <person name="Pursley I."/>
            <person name="Horton D.L."/>
            <person name="Alikhan N.F."/>
            <person name="Baker D."/>
            <person name="Gharbi K."/>
            <person name="Hall N."/>
            <person name="Watson M."/>
            <person name="Adriaenssens E.M."/>
            <person name="Foster-Nyarko E."/>
            <person name="Jarju S."/>
            <person name="Secka A."/>
            <person name="Antonio M."/>
            <person name="Oren A."/>
            <person name="Chaudhuri R.R."/>
            <person name="La Ragione R."/>
            <person name="Hildebrand F."/>
            <person name="Pallen M.J."/>
        </authorList>
    </citation>
    <scope>NUCLEOTIDE SEQUENCE</scope>
    <source>
        <strain evidence="2">1383</strain>
    </source>
</reference>
<dbReference type="Proteomes" id="UP000824161">
    <property type="component" value="Unassembled WGS sequence"/>
</dbReference>
<dbReference type="InterPro" id="IPR011576">
    <property type="entry name" value="Pyridox_Oxase_N"/>
</dbReference>
<proteinExistence type="predicted"/>
<sequence>MTDTCWEDIAADMLARTENITLASLDQGGFPRPVPMNRLSHQGLRTVWMTTEYGGEKARHFLRDPRAGLCFYTERGSVSLTGEVEVLREPSLLKSFWQEGFRRYFPQGASDPQYCLLRFTALQGKGWIDGSFHPFRWER</sequence>
<organism evidence="2 3">
    <name type="scientific">Candidatus Merdimorpha stercoravium</name>
    <dbReference type="NCBI Taxonomy" id="2840863"/>
    <lineage>
        <taxon>Bacteria</taxon>
        <taxon>Pseudomonadati</taxon>
        <taxon>Bacteroidota</taxon>
        <taxon>Flavobacteriia</taxon>
        <taxon>Flavobacteriales</taxon>
        <taxon>Candidatus Merdimorpha</taxon>
    </lineage>
</organism>
<reference evidence="2" key="1">
    <citation type="submission" date="2020-10" db="EMBL/GenBank/DDBJ databases">
        <authorList>
            <person name="Gilroy R."/>
        </authorList>
    </citation>
    <scope>NUCLEOTIDE SEQUENCE</scope>
    <source>
        <strain evidence="2">1383</strain>
    </source>
</reference>
<feature type="domain" description="Pyridoxamine 5'-phosphate oxidase N-terminal" evidence="1">
    <location>
        <begin position="12"/>
        <end position="127"/>
    </location>
</feature>
<gene>
    <name evidence="2" type="ORF">IAC44_04180</name>
</gene>
<dbReference type="Gene3D" id="2.30.110.10">
    <property type="entry name" value="Electron Transport, Fmn-binding Protein, Chain A"/>
    <property type="match status" value="1"/>
</dbReference>
<accession>A0A9D1H9R6</accession>
<evidence type="ECO:0000313" key="3">
    <source>
        <dbReference type="Proteomes" id="UP000824161"/>
    </source>
</evidence>
<name>A0A9D1H9R6_9FLAO</name>
<comment type="caution">
    <text evidence="2">The sequence shown here is derived from an EMBL/GenBank/DDBJ whole genome shotgun (WGS) entry which is preliminary data.</text>
</comment>
<dbReference type="SUPFAM" id="SSF50475">
    <property type="entry name" value="FMN-binding split barrel"/>
    <property type="match status" value="1"/>
</dbReference>
<dbReference type="InterPro" id="IPR052917">
    <property type="entry name" value="Stress-Dev_Protein"/>
</dbReference>
<dbReference type="Pfam" id="PF01243">
    <property type="entry name" value="PNPOx_N"/>
    <property type="match status" value="1"/>
</dbReference>
<evidence type="ECO:0000259" key="1">
    <source>
        <dbReference type="Pfam" id="PF01243"/>
    </source>
</evidence>
<dbReference type="AlphaFoldDB" id="A0A9D1H9R6"/>
<dbReference type="EMBL" id="DVLY01000097">
    <property type="protein sequence ID" value="HIT98018.1"/>
    <property type="molecule type" value="Genomic_DNA"/>
</dbReference>
<dbReference type="PANTHER" id="PTHR34818:SF1">
    <property type="entry name" value="PROTEIN BLI-3"/>
    <property type="match status" value="1"/>
</dbReference>
<protein>
    <submittedName>
        <fullName evidence="2">Pyridoxamine 5'-phosphate oxidase family protein</fullName>
    </submittedName>
</protein>
<dbReference type="InterPro" id="IPR012349">
    <property type="entry name" value="Split_barrel_FMN-bd"/>
</dbReference>
<dbReference type="PANTHER" id="PTHR34818">
    <property type="entry name" value="PROTEIN BLI-3"/>
    <property type="match status" value="1"/>
</dbReference>
<evidence type="ECO:0000313" key="2">
    <source>
        <dbReference type="EMBL" id="HIT98018.1"/>
    </source>
</evidence>